<dbReference type="Proteomes" id="UP001285441">
    <property type="component" value="Unassembled WGS sequence"/>
</dbReference>
<dbReference type="AlphaFoldDB" id="A0AAE0NNN6"/>
<comment type="caution">
    <text evidence="2">The sequence shown here is derived from an EMBL/GenBank/DDBJ whole genome shotgun (WGS) entry which is preliminary data.</text>
</comment>
<dbReference type="EMBL" id="JAULSW010000004">
    <property type="protein sequence ID" value="KAK3384888.1"/>
    <property type="molecule type" value="Genomic_DNA"/>
</dbReference>
<reference evidence="2" key="2">
    <citation type="submission" date="2023-06" db="EMBL/GenBank/DDBJ databases">
        <authorList>
            <consortium name="Lawrence Berkeley National Laboratory"/>
            <person name="Haridas S."/>
            <person name="Hensen N."/>
            <person name="Bonometti L."/>
            <person name="Westerberg I."/>
            <person name="Brannstrom I.O."/>
            <person name="Guillou S."/>
            <person name="Cros-Aarteil S."/>
            <person name="Calhoun S."/>
            <person name="Kuo A."/>
            <person name="Mondo S."/>
            <person name="Pangilinan J."/>
            <person name="Riley R."/>
            <person name="LaButti K."/>
            <person name="Andreopoulos B."/>
            <person name="Lipzen A."/>
            <person name="Chen C."/>
            <person name="Yanf M."/>
            <person name="Daum C."/>
            <person name="Ng V."/>
            <person name="Clum A."/>
            <person name="Steindorff A."/>
            <person name="Ohm R."/>
            <person name="Martin F."/>
            <person name="Silar P."/>
            <person name="Natvig D."/>
            <person name="Lalanne C."/>
            <person name="Gautier V."/>
            <person name="Ament-velasquez S.L."/>
            <person name="Kruys A."/>
            <person name="Hutchinson M.I."/>
            <person name="Powell A.J."/>
            <person name="Barry K."/>
            <person name="Miller A.N."/>
            <person name="Grigoriev I.V."/>
            <person name="Debuchy R."/>
            <person name="Gladieux P."/>
            <person name="Thoren M.H."/>
            <person name="Johannesson H."/>
        </authorList>
    </citation>
    <scope>NUCLEOTIDE SEQUENCE</scope>
    <source>
        <strain evidence="2">CBS 232.78</strain>
    </source>
</reference>
<name>A0AAE0NNN6_9PEZI</name>
<reference evidence="2" key="1">
    <citation type="journal article" date="2023" name="Mol. Phylogenet. Evol.">
        <title>Genome-scale phylogeny and comparative genomics of the fungal order Sordariales.</title>
        <authorList>
            <person name="Hensen N."/>
            <person name="Bonometti L."/>
            <person name="Westerberg I."/>
            <person name="Brannstrom I.O."/>
            <person name="Guillou S."/>
            <person name="Cros-Aarteil S."/>
            <person name="Calhoun S."/>
            <person name="Haridas S."/>
            <person name="Kuo A."/>
            <person name="Mondo S."/>
            <person name="Pangilinan J."/>
            <person name="Riley R."/>
            <person name="LaButti K."/>
            <person name="Andreopoulos B."/>
            <person name="Lipzen A."/>
            <person name="Chen C."/>
            <person name="Yan M."/>
            <person name="Daum C."/>
            <person name="Ng V."/>
            <person name="Clum A."/>
            <person name="Steindorff A."/>
            <person name="Ohm R.A."/>
            <person name="Martin F."/>
            <person name="Silar P."/>
            <person name="Natvig D.O."/>
            <person name="Lalanne C."/>
            <person name="Gautier V."/>
            <person name="Ament-Velasquez S.L."/>
            <person name="Kruys A."/>
            <person name="Hutchinson M.I."/>
            <person name="Powell A.J."/>
            <person name="Barry K."/>
            <person name="Miller A.N."/>
            <person name="Grigoriev I.V."/>
            <person name="Debuchy R."/>
            <person name="Gladieux P."/>
            <person name="Hiltunen Thoren M."/>
            <person name="Johannesson H."/>
        </authorList>
    </citation>
    <scope>NUCLEOTIDE SEQUENCE</scope>
    <source>
        <strain evidence="2">CBS 232.78</strain>
    </source>
</reference>
<evidence type="ECO:0000313" key="3">
    <source>
        <dbReference type="Proteomes" id="UP001285441"/>
    </source>
</evidence>
<sequence>MTLIDGWEDVGDVKSEKMSFRTAPSTTDDEGDPTPAYEESVDYRPPGMPPRLRVVGATWGGVNVTDDVQSMVTADETVAFDMRSIHRVLVPDPAPGVVKTLSVLYQYEDQDGVRLLHASEHMTHIQIYNTPDKLATSEEHQHHLKPLERPWRAGPAAQVEILAVLYGPQRIETPAVLQELSKFFEGRRGQIRMTNAFFKTDPWPYHVKSWSVYFRFVDSKRIQCVTGMENGALEIPWSRHY</sequence>
<organism evidence="2 3">
    <name type="scientific">Podospora didyma</name>
    <dbReference type="NCBI Taxonomy" id="330526"/>
    <lineage>
        <taxon>Eukaryota</taxon>
        <taxon>Fungi</taxon>
        <taxon>Dikarya</taxon>
        <taxon>Ascomycota</taxon>
        <taxon>Pezizomycotina</taxon>
        <taxon>Sordariomycetes</taxon>
        <taxon>Sordariomycetidae</taxon>
        <taxon>Sordariales</taxon>
        <taxon>Podosporaceae</taxon>
        <taxon>Podospora</taxon>
    </lineage>
</organism>
<proteinExistence type="predicted"/>
<evidence type="ECO:0000256" key="1">
    <source>
        <dbReference type="SAM" id="MobiDB-lite"/>
    </source>
</evidence>
<feature type="region of interest" description="Disordered" evidence="1">
    <location>
        <begin position="15"/>
        <end position="48"/>
    </location>
</feature>
<gene>
    <name evidence="2" type="ORF">B0H63DRAFT_471820</name>
</gene>
<evidence type="ECO:0000313" key="2">
    <source>
        <dbReference type="EMBL" id="KAK3384888.1"/>
    </source>
</evidence>
<accession>A0AAE0NNN6</accession>
<protein>
    <submittedName>
        <fullName evidence="2">Uncharacterized protein</fullName>
    </submittedName>
</protein>
<keyword evidence="3" id="KW-1185">Reference proteome</keyword>